<protein>
    <recommendedName>
        <fullName evidence="7 8">Peptidyl-tRNA hydrolase</fullName>
        <shortName evidence="8">Pth</shortName>
        <ecNumber evidence="1 8">3.1.1.29</ecNumber>
    </recommendedName>
</protein>
<reference evidence="11 12" key="1">
    <citation type="submission" date="2016-12" db="EMBL/GenBank/DDBJ databases">
        <title>The whole genome sequencing and assembly of Bacillus cohnii DSM 6307T strain.</title>
        <authorList>
            <person name="Lee Y.-J."/>
            <person name="Yi H."/>
            <person name="Bahn Y.-S."/>
            <person name="Kim J.F."/>
            <person name="Lee D.-W."/>
        </authorList>
    </citation>
    <scope>NUCLEOTIDE SEQUENCE [LARGE SCALE GENOMIC DNA]</scope>
    <source>
        <strain evidence="11 12">DSM 6307</strain>
    </source>
</reference>
<feature type="binding site" evidence="8">
    <location>
        <position position="84"/>
    </location>
    <ligand>
        <name>tRNA</name>
        <dbReference type="ChEBI" id="CHEBI:17843"/>
    </ligand>
</feature>
<dbReference type="PANTHER" id="PTHR17224">
    <property type="entry name" value="PEPTIDYL-TRNA HYDROLASE"/>
    <property type="match status" value="1"/>
</dbReference>
<evidence type="ECO:0000256" key="6">
    <source>
        <dbReference type="ARBA" id="ARBA00048707"/>
    </source>
</evidence>
<dbReference type="GO" id="GO:0000049">
    <property type="term" value="F:tRNA binding"/>
    <property type="evidence" value="ECO:0007669"/>
    <property type="project" value="UniProtKB-UniRule"/>
</dbReference>
<evidence type="ECO:0000256" key="2">
    <source>
        <dbReference type="ARBA" id="ARBA00022555"/>
    </source>
</evidence>
<name>A0A223KX47_9BACI</name>
<dbReference type="SUPFAM" id="SSF53178">
    <property type="entry name" value="Peptidyl-tRNA hydrolase-like"/>
    <property type="match status" value="1"/>
</dbReference>
<dbReference type="CDD" id="cd00462">
    <property type="entry name" value="PTH"/>
    <property type="match status" value="1"/>
</dbReference>
<evidence type="ECO:0000256" key="9">
    <source>
        <dbReference type="RuleBase" id="RU000673"/>
    </source>
</evidence>
<dbReference type="InterPro" id="IPR018171">
    <property type="entry name" value="Pept_tRNA_hydro_CS"/>
</dbReference>
<evidence type="ECO:0000313" key="12">
    <source>
        <dbReference type="Proteomes" id="UP000215224"/>
    </source>
</evidence>
<evidence type="ECO:0000256" key="3">
    <source>
        <dbReference type="ARBA" id="ARBA00022801"/>
    </source>
</evidence>
<dbReference type="EMBL" id="CP018866">
    <property type="protein sequence ID" value="AST93983.1"/>
    <property type="molecule type" value="Genomic_DNA"/>
</dbReference>
<dbReference type="GO" id="GO:0006515">
    <property type="term" value="P:protein quality control for misfolded or incompletely synthesized proteins"/>
    <property type="evidence" value="ECO:0007669"/>
    <property type="project" value="UniProtKB-UniRule"/>
</dbReference>
<proteinExistence type="inferred from homology"/>
<evidence type="ECO:0000256" key="4">
    <source>
        <dbReference type="ARBA" id="ARBA00022884"/>
    </source>
</evidence>
<keyword evidence="4 8" id="KW-0694">RNA-binding</keyword>
<evidence type="ECO:0000256" key="7">
    <source>
        <dbReference type="ARBA" id="ARBA00050038"/>
    </source>
</evidence>
<evidence type="ECO:0000256" key="10">
    <source>
        <dbReference type="RuleBase" id="RU004320"/>
    </source>
</evidence>
<dbReference type="InterPro" id="IPR036416">
    <property type="entry name" value="Pept_tRNA_hydro_sf"/>
</dbReference>
<keyword evidence="12" id="KW-1185">Reference proteome</keyword>
<comment type="subcellular location">
    <subcellularLocation>
        <location evidence="8">Cytoplasm</location>
    </subcellularLocation>
</comment>
<dbReference type="PANTHER" id="PTHR17224:SF1">
    <property type="entry name" value="PEPTIDYL-TRNA HYDROLASE"/>
    <property type="match status" value="1"/>
</dbReference>
<dbReference type="PROSITE" id="PS01195">
    <property type="entry name" value="PEPT_TRNA_HYDROL_1"/>
    <property type="match status" value="1"/>
</dbReference>
<keyword evidence="2 8" id="KW-0820">tRNA-binding</keyword>
<keyword evidence="3 8" id="KW-0378">Hydrolase</keyword>
<evidence type="ECO:0000256" key="5">
    <source>
        <dbReference type="ARBA" id="ARBA00038063"/>
    </source>
</evidence>
<comment type="catalytic activity">
    <reaction evidence="6 8 9">
        <text>an N-acyl-L-alpha-aminoacyl-tRNA + H2O = an N-acyl-L-amino acid + a tRNA + H(+)</text>
        <dbReference type="Rhea" id="RHEA:54448"/>
        <dbReference type="Rhea" id="RHEA-COMP:10123"/>
        <dbReference type="Rhea" id="RHEA-COMP:13883"/>
        <dbReference type="ChEBI" id="CHEBI:15377"/>
        <dbReference type="ChEBI" id="CHEBI:15378"/>
        <dbReference type="ChEBI" id="CHEBI:59874"/>
        <dbReference type="ChEBI" id="CHEBI:78442"/>
        <dbReference type="ChEBI" id="CHEBI:138191"/>
        <dbReference type="EC" id="3.1.1.29"/>
    </reaction>
</comment>
<sequence>MIQLLRSIFSKQEVEVGEEGMKVIVGLGNPGPKYAETRHNIGFMVIDELANRWNISLTQSKFKGQFGQGLINGEKVILVKPLTYMNLSGECIRPLLDYYKVEIEDIYVIYDDLDLPVGKLRLRQKGSAGGHNGIKSLIQHLQTQQFNRVRMGIDRPTNGQPISDYVLGKFTVEERPIVQESVEQAAKACEESMKTPFLQVMNTFNQ</sequence>
<feature type="active site" description="Proton acceptor" evidence="8">
    <location>
        <position position="39"/>
    </location>
</feature>
<dbReference type="GO" id="GO:0005737">
    <property type="term" value="C:cytoplasm"/>
    <property type="evidence" value="ECO:0007669"/>
    <property type="project" value="UniProtKB-SubCell"/>
</dbReference>
<dbReference type="NCBIfam" id="TIGR00447">
    <property type="entry name" value="pth"/>
    <property type="match status" value="1"/>
</dbReference>
<dbReference type="FunFam" id="3.40.50.1470:FF:000001">
    <property type="entry name" value="Peptidyl-tRNA hydrolase"/>
    <property type="match status" value="1"/>
</dbReference>
<dbReference type="KEGG" id="bcoh:BC6307_23300"/>
<dbReference type="Gene3D" id="3.40.50.1470">
    <property type="entry name" value="Peptidyl-tRNA hydrolase"/>
    <property type="match status" value="1"/>
</dbReference>
<dbReference type="EC" id="3.1.1.29" evidence="1 8"/>
<accession>A0A223KX47</accession>
<dbReference type="GO" id="GO:0004045">
    <property type="term" value="F:peptidyl-tRNA hydrolase activity"/>
    <property type="evidence" value="ECO:0007669"/>
    <property type="project" value="UniProtKB-UniRule"/>
</dbReference>
<organism evidence="11 12">
    <name type="scientific">Sutcliffiella cohnii</name>
    <dbReference type="NCBI Taxonomy" id="33932"/>
    <lineage>
        <taxon>Bacteria</taxon>
        <taxon>Bacillati</taxon>
        <taxon>Bacillota</taxon>
        <taxon>Bacilli</taxon>
        <taxon>Bacillales</taxon>
        <taxon>Bacillaceae</taxon>
        <taxon>Sutcliffiella</taxon>
    </lineage>
</organism>
<feature type="site" description="Discriminates between blocked and unblocked aminoacyl-tRNA" evidence="8">
    <location>
        <position position="29"/>
    </location>
</feature>
<comment type="function">
    <text evidence="8">Hydrolyzes ribosome-free peptidyl-tRNAs (with 1 or more amino acids incorporated), which drop off the ribosome during protein synthesis, or as a result of ribosome stalling.</text>
</comment>
<dbReference type="STRING" id="1314751.GCA_001591425_03095"/>
<feature type="site" description="Stabilizes the basic form of H active site to accept a proton" evidence="8">
    <location>
        <position position="111"/>
    </location>
</feature>
<feature type="binding site" evidence="8">
    <location>
        <position position="132"/>
    </location>
    <ligand>
        <name>tRNA</name>
        <dbReference type="ChEBI" id="CHEBI:17843"/>
    </ligand>
</feature>
<evidence type="ECO:0000256" key="8">
    <source>
        <dbReference type="HAMAP-Rule" id="MF_00083"/>
    </source>
</evidence>
<dbReference type="PROSITE" id="PS01196">
    <property type="entry name" value="PEPT_TRNA_HYDROL_2"/>
    <property type="match status" value="1"/>
</dbReference>
<dbReference type="GO" id="GO:0072344">
    <property type="term" value="P:rescue of stalled ribosome"/>
    <property type="evidence" value="ECO:0007669"/>
    <property type="project" value="UniProtKB-UniRule"/>
</dbReference>
<dbReference type="Proteomes" id="UP000215224">
    <property type="component" value="Chromosome"/>
</dbReference>
<dbReference type="HAMAP" id="MF_00083">
    <property type="entry name" value="Pept_tRNA_hydro_bact"/>
    <property type="match status" value="1"/>
</dbReference>
<comment type="subunit">
    <text evidence="8">Monomer.</text>
</comment>
<comment type="similarity">
    <text evidence="5 8 10">Belongs to the PTH family.</text>
</comment>
<dbReference type="InterPro" id="IPR001328">
    <property type="entry name" value="Pept_tRNA_hydro"/>
</dbReference>
<feature type="binding site" evidence="8">
    <location>
        <position position="86"/>
    </location>
    <ligand>
        <name>tRNA</name>
        <dbReference type="ChEBI" id="CHEBI:17843"/>
    </ligand>
</feature>
<gene>
    <name evidence="8" type="primary">pth</name>
    <name evidence="11" type="ORF">BC6307_23300</name>
</gene>
<comment type="function">
    <text evidence="8">Catalyzes the release of premature peptidyl moieties from peptidyl-tRNA molecules trapped in stalled 50S ribosomal subunits, and thus maintains levels of free tRNAs and 50S ribosomes.</text>
</comment>
<feature type="binding site" evidence="8">
    <location>
        <position position="34"/>
    </location>
    <ligand>
        <name>tRNA</name>
        <dbReference type="ChEBI" id="CHEBI:17843"/>
    </ligand>
</feature>
<keyword evidence="8" id="KW-0963">Cytoplasm</keyword>
<evidence type="ECO:0000256" key="1">
    <source>
        <dbReference type="ARBA" id="ARBA00013260"/>
    </source>
</evidence>
<evidence type="ECO:0000313" key="11">
    <source>
        <dbReference type="EMBL" id="AST93983.1"/>
    </source>
</evidence>
<dbReference type="Pfam" id="PF01195">
    <property type="entry name" value="Pept_tRNA_hydro"/>
    <property type="match status" value="1"/>
</dbReference>
<dbReference type="AlphaFoldDB" id="A0A223KX47"/>